<evidence type="ECO:0000313" key="3">
    <source>
        <dbReference type="Proteomes" id="UP001628179"/>
    </source>
</evidence>
<keyword evidence="1" id="KW-1133">Transmembrane helix</keyword>
<dbReference type="EMBL" id="BAAFSV010000001">
    <property type="protein sequence ID" value="GAB1311923.1"/>
    <property type="molecule type" value="Genomic_DNA"/>
</dbReference>
<accession>A0ABQ0G2D4</accession>
<protein>
    <submittedName>
        <fullName evidence="2">Uncharacterized protein</fullName>
    </submittedName>
</protein>
<reference evidence="2 3" key="1">
    <citation type="submission" date="2024-09" db="EMBL/GenBank/DDBJ databases">
        <title>Itraconazole resistance in Madurella fahalii resulting from another homologue of gene encoding cytochrome P450 14-alpha sterol demethylase (CYP51).</title>
        <authorList>
            <person name="Yoshioka I."/>
            <person name="Fahal A.H."/>
            <person name="Kaneko S."/>
            <person name="Yaguchi T."/>
        </authorList>
    </citation>
    <scope>NUCLEOTIDE SEQUENCE [LARGE SCALE GENOMIC DNA]</scope>
    <source>
        <strain evidence="2 3">IFM 68171</strain>
    </source>
</reference>
<feature type="transmembrane region" description="Helical" evidence="1">
    <location>
        <begin position="140"/>
        <end position="160"/>
    </location>
</feature>
<feature type="transmembrane region" description="Helical" evidence="1">
    <location>
        <begin position="107"/>
        <end position="128"/>
    </location>
</feature>
<dbReference type="Proteomes" id="UP001628179">
    <property type="component" value="Unassembled WGS sequence"/>
</dbReference>
<keyword evidence="1" id="KW-0472">Membrane</keyword>
<proteinExistence type="predicted"/>
<evidence type="ECO:0000256" key="1">
    <source>
        <dbReference type="SAM" id="Phobius"/>
    </source>
</evidence>
<gene>
    <name evidence="2" type="ORF">MFIFM68171_02133</name>
</gene>
<organism evidence="2 3">
    <name type="scientific">Madurella fahalii</name>
    <dbReference type="NCBI Taxonomy" id="1157608"/>
    <lineage>
        <taxon>Eukaryota</taxon>
        <taxon>Fungi</taxon>
        <taxon>Dikarya</taxon>
        <taxon>Ascomycota</taxon>
        <taxon>Pezizomycotina</taxon>
        <taxon>Sordariomycetes</taxon>
        <taxon>Sordariomycetidae</taxon>
        <taxon>Sordariales</taxon>
        <taxon>Sordariales incertae sedis</taxon>
        <taxon>Madurella</taxon>
    </lineage>
</organism>
<feature type="transmembrane region" description="Helical" evidence="1">
    <location>
        <begin position="31"/>
        <end position="58"/>
    </location>
</feature>
<sequence>MTISGALVLPSTVRGLSTSKLNGIAVRWLKMLGYLVSGLPVALVIAGVLALAAGLAVATWKLAESPLLPVPVKLVESAAPRRRSSSCCRPLPPSAGSPLAVQARRNWVIAGIVGLGVLAGITLALWQLDDSALPRGAKAAVAPLVFWLPAAGAFIYIAFLLDICDKSQLVKLVPPVAGVMGALSVVTWGLDRSALSRPGKNPWVPEWVKPVEPWVGRVGTQMYVGRYG</sequence>
<evidence type="ECO:0000313" key="2">
    <source>
        <dbReference type="EMBL" id="GAB1311923.1"/>
    </source>
</evidence>
<feature type="transmembrane region" description="Helical" evidence="1">
    <location>
        <begin position="172"/>
        <end position="190"/>
    </location>
</feature>
<name>A0ABQ0G2D4_9PEZI</name>
<dbReference type="GeneID" id="98172878"/>
<dbReference type="RefSeq" id="XP_070913656.1">
    <property type="nucleotide sequence ID" value="XM_071057555.1"/>
</dbReference>
<comment type="caution">
    <text evidence="2">The sequence shown here is derived from an EMBL/GenBank/DDBJ whole genome shotgun (WGS) entry which is preliminary data.</text>
</comment>
<keyword evidence="3" id="KW-1185">Reference proteome</keyword>
<keyword evidence="1" id="KW-0812">Transmembrane</keyword>